<dbReference type="Pfam" id="PF00072">
    <property type="entry name" value="Response_reg"/>
    <property type="match status" value="1"/>
</dbReference>
<sequence>MTALLRRAGHHPHSFTDAQTALDRLAEGTEVDAVVTDVFMPLMDGVEFTRAIRRHAPALPIIAVTGGFGGISHPYERAMAAFGARQVFRKPVDAAELLRAIERLPGMDEQVLADGTVKAS</sequence>
<evidence type="ECO:0000313" key="4">
    <source>
        <dbReference type="EMBL" id="GIL41382.1"/>
    </source>
</evidence>
<protein>
    <recommendedName>
        <fullName evidence="3">Response regulatory domain-containing protein</fullName>
    </recommendedName>
</protein>
<dbReference type="CDD" id="cd17546">
    <property type="entry name" value="REC_hyHK_CKI1_RcsC-like"/>
    <property type="match status" value="1"/>
</dbReference>
<dbReference type="InterPro" id="IPR001789">
    <property type="entry name" value="Sig_transdc_resp-reg_receiver"/>
</dbReference>
<name>A0A8S8XHE5_9PROT</name>
<evidence type="ECO:0000259" key="3">
    <source>
        <dbReference type="PROSITE" id="PS50110"/>
    </source>
</evidence>
<dbReference type="PANTHER" id="PTHR44591:SF3">
    <property type="entry name" value="RESPONSE REGULATORY DOMAIN-CONTAINING PROTEIN"/>
    <property type="match status" value="1"/>
</dbReference>
<dbReference type="SMART" id="SM00448">
    <property type="entry name" value="REC"/>
    <property type="match status" value="1"/>
</dbReference>
<dbReference type="GO" id="GO:0000160">
    <property type="term" value="P:phosphorelay signal transduction system"/>
    <property type="evidence" value="ECO:0007669"/>
    <property type="project" value="InterPro"/>
</dbReference>
<organism evidence="4 5">
    <name type="scientific">Roseiterribacter gracilis</name>
    <dbReference type="NCBI Taxonomy" id="2812848"/>
    <lineage>
        <taxon>Bacteria</taxon>
        <taxon>Pseudomonadati</taxon>
        <taxon>Pseudomonadota</taxon>
        <taxon>Alphaproteobacteria</taxon>
        <taxon>Rhodospirillales</taxon>
        <taxon>Roseiterribacteraceae</taxon>
        <taxon>Roseiterribacter</taxon>
    </lineage>
</organism>
<dbReference type="PANTHER" id="PTHR44591">
    <property type="entry name" value="STRESS RESPONSE REGULATOR PROTEIN 1"/>
    <property type="match status" value="1"/>
</dbReference>
<keyword evidence="5" id="KW-1185">Reference proteome</keyword>
<feature type="domain" description="Response regulatory" evidence="3">
    <location>
        <begin position="1"/>
        <end position="105"/>
    </location>
</feature>
<dbReference type="Gene3D" id="3.40.50.2300">
    <property type="match status" value="1"/>
</dbReference>
<dbReference type="PROSITE" id="PS50110">
    <property type="entry name" value="RESPONSE_REGULATORY"/>
    <property type="match status" value="1"/>
</dbReference>
<gene>
    <name evidence="4" type="ORF">TMPK1_36190</name>
</gene>
<proteinExistence type="predicted"/>
<comment type="caution">
    <text evidence="4">The sequence shown here is derived from an EMBL/GenBank/DDBJ whole genome shotgun (WGS) entry which is preliminary data.</text>
</comment>
<dbReference type="AlphaFoldDB" id="A0A8S8XHE5"/>
<dbReference type="EMBL" id="BOPV01000001">
    <property type="protein sequence ID" value="GIL41382.1"/>
    <property type="molecule type" value="Genomic_DNA"/>
</dbReference>
<feature type="modified residue" description="4-aspartylphosphate" evidence="2">
    <location>
        <position position="37"/>
    </location>
</feature>
<evidence type="ECO:0000313" key="5">
    <source>
        <dbReference type="Proteomes" id="UP000681075"/>
    </source>
</evidence>
<dbReference type="Proteomes" id="UP000681075">
    <property type="component" value="Unassembled WGS sequence"/>
</dbReference>
<dbReference type="InterPro" id="IPR050595">
    <property type="entry name" value="Bact_response_regulator"/>
</dbReference>
<reference evidence="4" key="1">
    <citation type="submission" date="2021-02" db="EMBL/GenBank/DDBJ databases">
        <title>Genome sequence of Rhodospirillales sp. strain TMPK1 isolated from soil.</title>
        <authorList>
            <person name="Nakai R."/>
            <person name="Kusada H."/>
            <person name="Tamaki H."/>
        </authorList>
    </citation>
    <scope>NUCLEOTIDE SEQUENCE</scope>
    <source>
        <strain evidence="4">TMPK1</strain>
    </source>
</reference>
<dbReference type="SUPFAM" id="SSF52172">
    <property type="entry name" value="CheY-like"/>
    <property type="match status" value="1"/>
</dbReference>
<evidence type="ECO:0000256" key="2">
    <source>
        <dbReference type="PROSITE-ProRule" id="PRU00169"/>
    </source>
</evidence>
<dbReference type="InterPro" id="IPR011006">
    <property type="entry name" value="CheY-like_superfamily"/>
</dbReference>
<accession>A0A8S8XHE5</accession>
<evidence type="ECO:0000256" key="1">
    <source>
        <dbReference type="ARBA" id="ARBA00022553"/>
    </source>
</evidence>
<keyword evidence="1 2" id="KW-0597">Phosphoprotein</keyword>